<comment type="cofactor">
    <cofactor evidence="1">
        <name>Zn(2+)</name>
        <dbReference type="ChEBI" id="CHEBI:29105"/>
    </cofactor>
</comment>
<keyword evidence="2" id="KW-0479">Metal-binding</keyword>
<dbReference type="EMBL" id="UOET01000555">
    <property type="protein sequence ID" value="VAW30726.1"/>
    <property type="molecule type" value="Genomic_DNA"/>
</dbReference>
<feature type="domain" description="Amidohydrolase-related" evidence="4">
    <location>
        <begin position="55"/>
        <end position="429"/>
    </location>
</feature>
<evidence type="ECO:0000256" key="3">
    <source>
        <dbReference type="ARBA" id="ARBA00022801"/>
    </source>
</evidence>
<dbReference type="GO" id="GO:0004151">
    <property type="term" value="F:dihydroorotase activity"/>
    <property type="evidence" value="ECO:0007669"/>
    <property type="project" value="UniProtKB-EC"/>
</dbReference>
<dbReference type="InterPro" id="IPR006680">
    <property type="entry name" value="Amidohydro-rel"/>
</dbReference>
<dbReference type="EC" id="3.5.2.3" evidence="5"/>
<dbReference type="AlphaFoldDB" id="A0A3B0VFE9"/>
<dbReference type="NCBIfam" id="TIGR00857">
    <property type="entry name" value="pyrC_multi"/>
    <property type="match status" value="1"/>
</dbReference>
<keyword evidence="3 5" id="KW-0378">Hydrolase</keyword>
<dbReference type="GO" id="GO:0046872">
    <property type="term" value="F:metal ion binding"/>
    <property type="evidence" value="ECO:0007669"/>
    <property type="project" value="UniProtKB-KW"/>
</dbReference>
<accession>A0A3B0VFE9</accession>
<gene>
    <name evidence="5" type="ORF">MNBD_BACTEROID07-2084</name>
</gene>
<dbReference type="GO" id="GO:0005737">
    <property type="term" value="C:cytoplasm"/>
    <property type="evidence" value="ECO:0007669"/>
    <property type="project" value="TreeGrafter"/>
</dbReference>
<protein>
    <submittedName>
        <fullName evidence="5">Dihydroorotase</fullName>
        <ecNumber evidence="5">3.5.2.3</ecNumber>
    </submittedName>
</protein>
<dbReference type="GO" id="GO:0004038">
    <property type="term" value="F:allantoinase activity"/>
    <property type="evidence" value="ECO:0007669"/>
    <property type="project" value="TreeGrafter"/>
</dbReference>
<dbReference type="PROSITE" id="PS00483">
    <property type="entry name" value="DIHYDROOROTASE_2"/>
    <property type="match status" value="1"/>
</dbReference>
<dbReference type="CDD" id="cd01318">
    <property type="entry name" value="DHOase_IIb"/>
    <property type="match status" value="1"/>
</dbReference>
<dbReference type="Gene3D" id="3.20.20.140">
    <property type="entry name" value="Metal-dependent hydrolases"/>
    <property type="match status" value="1"/>
</dbReference>
<evidence type="ECO:0000259" key="4">
    <source>
        <dbReference type="Pfam" id="PF01979"/>
    </source>
</evidence>
<dbReference type="InterPro" id="IPR002195">
    <property type="entry name" value="Dihydroorotase_CS"/>
</dbReference>
<dbReference type="GO" id="GO:0006145">
    <property type="term" value="P:purine nucleobase catabolic process"/>
    <property type="evidence" value="ECO:0007669"/>
    <property type="project" value="TreeGrafter"/>
</dbReference>
<evidence type="ECO:0000313" key="5">
    <source>
        <dbReference type="EMBL" id="VAW30726.1"/>
    </source>
</evidence>
<dbReference type="NCBIfam" id="NF006688">
    <property type="entry name" value="PRK09236.1"/>
    <property type="match status" value="1"/>
</dbReference>
<organism evidence="5">
    <name type="scientific">hydrothermal vent metagenome</name>
    <dbReference type="NCBI Taxonomy" id="652676"/>
    <lineage>
        <taxon>unclassified sequences</taxon>
        <taxon>metagenomes</taxon>
        <taxon>ecological metagenomes</taxon>
    </lineage>
</organism>
<evidence type="ECO:0000256" key="2">
    <source>
        <dbReference type="ARBA" id="ARBA00022723"/>
    </source>
</evidence>
<proteinExistence type="predicted"/>
<dbReference type="Gene3D" id="2.30.40.10">
    <property type="entry name" value="Urease, subunit C, domain 1"/>
    <property type="match status" value="1"/>
</dbReference>
<dbReference type="InterPro" id="IPR032466">
    <property type="entry name" value="Metal_Hydrolase"/>
</dbReference>
<sequence>MQPKFIIKQARIVNEGRQFTGDVYVRAGIIEKVSEGENLPSEKGWEIIAAEGLWLLPGVIDDHVHFREPGLEYKAGIFTESRAAVAGGVTSFMEMPNTNPPALTRELLEEKYALAAQKSLANYSFYIGASNDNLKEVLKTDPTQVCGVKVFMGSSTGNILMDDEKALEAIFSQVPMLIATHCEDENTIQNNNAKFYKDLGLKATASVHSKIRTAEACYLSSAKAVALARKHNTRLHILHLSTAGEMDFFDNNIPLKEKKITAEVCVHHLWFSDKDYPVKGNLVKWNPAIKTEADRIALFKALLDDRLDVVATDHAPHTLEEKQRPYFQAPSGGPMVQHSLTAMLEFVHDKKISIEKVVEKMCHNPAVLFRIENRGFIRPGFAADLVLVDRNKTLEVSKSNILYKCGWSPLEGTRFHSRVQMTFVNGQLVYNRGEIDESIRGRRLCFFQ</sequence>
<dbReference type="PANTHER" id="PTHR43668:SF4">
    <property type="entry name" value="ALLANTOINASE"/>
    <property type="match status" value="1"/>
</dbReference>
<dbReference type="SUPFAM" id="SSF51556">
    <property type="entry name" value="Metallo-dependent hydrolases"/>
    <property type="match status" value="1"/>
</dbReference>
<dbReference type="InterPro" id="IPR011059">
    <property type="entry name" value="Metal-dep_hydrolase_composite"/>
</dbReference>
<reference evidence="5" key="1">
    <citation type="submission" date="2018-06" db="EMBL/GenBank/DDBJ databases">
        <authorList>
            <person name="Zhirakovskaya E."/>
        </authorList>
    </citation>
    <scope>NUCLEOTIDE SEQUENCE</scope>
</reference>
<dbReference type="SUPFAM" id="SSF51338">
    <property type="entry name" value="Composite domain of metallo-dependent hydrolases"/>
    <property type="match status" value="1"/>
</dbReference>
<name>A0A3B0VFE9_9ZZZZ</name>
<dbReference type="Pfam" id="PF01979">
    <property type="entry name" value="Amidohydro_1"/>
    <property type="match status" value="1"/>
</dbReference>
<dbReference type="PANTHER" id="PTHR43668">
    <property type="entry name" value="ALLANTOINASE"/>
    <property type="match status" value="1"/>
</dbReference>
<evidence type="ECO:0000256" key="1">
    <source>
        <dbReference type="ARBA" id="ARBA00001947"/>
    </source>
</evidence>
<dbReference type="InterPro" id="IPR050138">
    <property type="entry name" value="DHOase/Allantoinase_Hydrolase"/>
</dbReference>